<accession>A0A1Y2FUF4</accession>
<sequence length="61" mass="6468">MQRHLEPHSHQSTCGALESSIVYTIQAMLQPSQKADPAVAALTAKLGGAASNAMLMLLLYT</sequence>
<feature type="transmembrane region" description="Helical" evidence="1">
    <location>
        <begin position="38"/>
        <end position="60"/>
    </location>
</feature>
<keyword evidence="1" id="KW-0472">Membrane</keyword>
<comment type="caution">
    <text evidence="2">The sequence shown here is derived from an EMBL/GenBank/DDBJ whole genome shotgun (WGS) entry which is preliminary data.</text>
</comment>
<organism evidence="2 3">
    <name type="scientific">Protomyces lactucae-debilis</name>
    <dbReference type="NCBI Taxonomy" id="2754530"/>
    <lineage>
        <taxon>Eukaryota</taxon>
        <taxon>Fungi</taxon>
        <taxon>Dikarya</taxon>
        <taxon>Ascomycota</taxon>
        <taxon>Taphrinomycotina</taxon>
        <taxon>Taphrinomycetes</taxon>
        <taxon>Taphrinales</taxon>
        <taxon>Protomycetaceae</taxon>
        <taxon>Protomyces</taxon>
    </lineage>
</organism>
<proteinExistence type="predicted"/>
<dbReference type="Proteomes" id="UP000193685">
    <property type="component" value="Unassembled WGS sequence"/>
</dbReference>
<dbReference type="RefSeq" id="XP_040728135.1">
    <property type="nucleotide sequence ID" value="XM_040868401.1"/>
</dbReference>
<evidence type="ECO:0000313" key="3">
    <source>
        <dbReference type="Proteomes" id="UP000193685"/>
    </source>
</evidence>
<protein>
    <submittedName>
        <fullName evidence="2">Uncharacterized protein</fullName>
    </submittedName>
</protein>
<evidence type="ECO:0000256" key="1">
    <source>
        <dbReference type="SAM" id="Phobius"/>
    </source>
</evidence>
<reference evidence="2 3" key="1">
    <citation type="submission" date="2016-07" db="EMBL/GenBank/DDBJ databases">
        <title>Pervasive Adenine N6-methylation of Active Genes in Fungi.</title>
        <authorList>
            <consortium name="DOE Joint Genome Institute"/>
            <person name="Mondo S.J."/>
            <person name="Dannebaum R.O."/>
            <person name="Kuo R.C."/>
            <person name="Labutti K."/>
            <person name="Haridas S."/>
            <person name="Kuo A."/>
            <person name="Salamov A."/>
            <person name="Ahrendt S.R."/>
            <person name="Lipzen A."/>
            <person name="Sullivan W."/>
            <person name="Andreopoulos W.B."/>
            <person name="Clum A."/>
            <person name="Lindquist E."/>
            <person name="Daum C."/>
            <person name="Ramamoorthy G.K."/>
            <person name="Gryganskyi A."/>
            <person name="Culley D."/>
            <person name="Magnuson J.K."/>
            <person name="James T.Y."/>
            <person name="O'Malley M.A."/>
            <person name="Stajich J.E."/>
            <person name="Spatafora J.W."/>
            <person name="Visel A."/>
            <person name="Grigoriev I.V."/>
        </authorList>
    </citation>
    <scope>NUCLEOTIDE SEQUENCE [LARGE SCALE GENOMIC DNA]</scope>
    <source>
        <strain evidence="2 3">12-1054</strain>
    </source>
</reference>
<keyword evidence="1" id="KW-1133">Transmembrane helix</keyword>
<evidence type="ECO:0000313" key="2">
    <source>
        <dbReference type="EMBL" id="ORY87640.1"/>
    </source>
</evidence>
<dbReference type="AlphaFoldDB" id="A0A1Y2FUF4"/>
<gene>
    <name evidence="2" type="ORF">BCR37DRAFT_375518</name>
</gene>
<name>A0A1Y2FUF4_PROLT</name>
<dbReference type="EMBL" id="MCFI01000001">
    <property type="protein sequence ID" value="ORY87640.1"/>
    <property type="molecule type" value="Genomic_DNA"/>
</dbReference>
<keyword evidence="1" id="KW-0812">Transmembrane</keyword>
<dbReference type="GeneID" id="63785000"/>
<keyword evidence="3" id="KW-1185">Reference proteome</keyword>